<keyword evidence="4" id="KW-1185">Reference proteome</keyword>
<dbReference type="AlphaFoldDB" id="A0AAD3H880"/>
<keyword evidence="1" id="KW-0863">Zinc-finger</keyword>
<comment type="caution">
    <text evidence="3">The sequence shown here is derived from an EMBL/GenBank/DDBJ whole genome shotgun (WGS) entry which is preliminary data.</text>
</comment>
<feature type="domain" description="C2H2-type" evidence="2">
    <location>
        <begin position="423"/>
        <end position="446"/>
    </location>
</feature>
<dbReference type="Proteomes" id="UP001054902">
    <property type="component" value="Unassembled WGS sequence"/>
</dbReference>
<name>A0AAD3H880_9STRA</name>
<dbReference type="SMART" id="SM00355">
    <property type="entry name" value="ZnF_C2H2"/>
    <property type="match status" value="2"/>
</dbReference>
<protein>
    <recommendedName>
        <fullName evidence="2">C2H2-type domain-containing protein</fullName>
    </recommendedName>
</protein>
<gene>
    <name evidence="3" type="ORF">CTEN210_10030</name>
</gene>
<keyword evidence="1" id="KW-0479">Metal-binding</keyword>
<evidence type="ECO:0000313" key="4">
    <source>
        <dbReference type="Proteomes" id="UP001054902"/>
    </source>
</evidence>
<evidence type="ECO:0000259" key="2">
    <source>
        <dbReference type="PROSITE" id="PS50157"/>
    </source>
</evidence>
<dbReference type="GO" id="GO:0008270">
    <property type="term" value="F:zinc ion binding"/>
    <property type="evidence" value="ECO:0007669"/>
    <property type="project" value="UniProtKB-KW"/>
</dbReference>
<accession>A0AAD3H880</accession>
<dbReference type="PROSITE" id="PS50157">
    <property type="entry name" value="ZINC_FINGER_C2H2_2"/>
    <property type="match status" value="1"/>
</dbReference>
<dbReference type="InterPro" id="IPR013087">
    <property type="entry name" value="Znf_C2H2_type"/>
</dbReference>
<sequence length="472" mass="54328">MEEVPVESGLWTMFSANYPVGIAVRNHPIDRTDIKLNPRQLYLPMEKIYCDRKVTARDGTIFYRIQAHINAWVFDRRGDYKMLLPESSVKIGLFAYKAVSTLAIRNEPSMEEESKTTDIVRDGDIVVADAVQVADLSSSGPFLRLVDGRGWLFEYKNGDRVMEEIPVFSGKWRFRILNSVGLAIRKFPADREDNHSTLFLAQGEECECDRKIEGLNGVSYYRVKGSCGWLFDMRGGDHILHDITPSNYHNESAVKNPWSPDFVRGIAEAIEDLYEIQFNEASRVISFRNSAGVRFNIYYTTRTVGTSMIHPMQGSTQLFRRNCTNSELVEIFRNPRFHSGKGYQRRSNMTKRMKSEADSEADGEADLRTSLLEVREEINRLTSKEDGLLKAIRTHSIKRFSYAIAAEERRIVEETRRTKEISHQCSACGKEFKTEQARNQHYQASHEFTCWCGKVCYSEYSLDQHKDAKGHW</sequence>
<dbReference type="PROSITE" id="PS00028">
    <property type="entry name" value="ZINC_FINGER_C2H2_1"/>
    <property type="match status" value="1"/>
</dbReference>
<dbReference type="EMBL" id="BLLK01000047">
    <property type="protein sequence ID" value="GFH53554.1"/>
    <property type="molecule type" value="Genomic_DNA"/>
</dbReference>
<evidence type="ECO:0000256" key="1">
    <source>
        <dbReference type="PROSITE-ProRule" id="PRU00042"/>
    </source>
</evidence>
<proteinExistence type="predicted"/>
<evidence type="ECO:0000313" key="3">
    <source>
        <dbReference type="EMBL" id="GFH53554.1"/>
    </source>
</evidence>
<reference evidence="3 4" key="1">
    <citation type="journal article" date="2021" name="Sci. Rep.">
        <title>The genome of the diatom Chaetoceros tenuissimus carries an ancient integrated fragment of an extant virus.</title>
        <authorList>
            <person name="Hongo Y."/>
            <person name="Kimura K."/>
            <person name="Takaki Y."/>
            <person name="Yoshida Y."/>
            <person name="Baba S."/>
            <person name="Kobayashi G."/>
            <person name="Nagasaki K."/>
            <person name="Hano T."/>
            <person name="Tomaru Y."/>
        </authorList>
    </citation>
    <scope>NUCLEOTIDE SEQUENCE [LARGE SCALE GENOMIC DNA]</scope>
    <source>
        <strain evidence="3 4">NIES-3715</strain>
    </source>
</reference>
<organism evidence="3 4">
    <name type="scientific">Chaetoceros tenuissimus</name>
    <dbReference type="NCBI Taxonomy" id="426638"/>
    <lineage>
        <taxon>Eukaryota</taxon>
        <taxon>Sar</taxon>
        <taxon>Stramenopiles</taxon>
        <taxon>Ochrophyta</taxon>
        <taxon>Bacillariophyta</taxon>
        <taxon>Coscinodiscophyceae</taxon>
        <taxon>Chaetocerotophycidae</taxon>
        <taxon>Chaetocerotales</taxon>
        <taxon>Chaetocerotaceae</taxon>
        <taxon>Chaetoceros</taxon>
    </lineage>
</organism>
<keyword evidence="1" id="KW-0862">Zinc</keyword>